<name>A0A2R5FAG3_9PROT</name>
<comment type="caution">
    <text evidence="1">The sequence shown here is derived from an EMBL/GenBank/DDBJ whole genome shotgun (WGS) entry which is preliminary data.</text>
</comment>
<keyword evidence="2" id="KW-1185">Reference proteome</keyword>
<evidence type="ECO:0000313" key="1">
    <source>
        <dbReference type="EMBL" id="GBG14809.1"/>
    </source>
</evidence>
<dbReference type="Proteomes" id="UP000245081">
    <property type="component" value="Unassembled WGS sequence"/>
</dbReference>
<evidence type="ECO:0000313" key="2">
    <source>
        <dbReference type="Proteomes" id="UP000245081"/>
    </source>
</evidence>
<sequence length="225" mass="24635">MRRLPIAYGGCTCDCHTHPGVLHCFPCCYPSSGAAGAPIPLPSLPVMNDARNQTGVISDVPTRLYFDLDGVFADFFPFVRQILKRDYTEMSGAMAWGRLSLVPNLFSKLPLIPDSMRLLDAVSHLGEGVEILTAMPLPTGFLVTAERDKRHWVARNLSPDLKVNTVYGGVNKYKFVSPGAVLVDDLERNLKPWEEAGGIAIHHTDVDSTLAALKALGLVRDNFES</sequence>
<dbReference type="EMBL" id="BDOQ01000010">
    <property type="protein sequence ID" value="GBG14809.1"/>
    <property type="molecule type" value="Genomic_DNA"/>
</dbReference>
<accession>A0A2R5FAG3</accession>
<reference evidence="1 2" key="1">
    <citation type="journal article" date="2018" name="Environ. Microbiol.">
        <title>Isolation and genomic characterization of Novimethylophilus kurashikiensis gen. nov. sp. nov., a new lanthanide-dependent methylotrophic species of Methylophilaceae.</title>
        <authorList>
            <person name="Lv H."/>
            <person name="Sahin N."/>
            <person name="Tani A."/>
        </authorList>
    </citation>
    <scope>NUCLEOTIDE SEQUENCE [LARGE SCALE GENOMIC DNA]</scope>
    <source>
        <strain evidence="1 2">La2-4</strain>
    </source>
</reference>
<dbReference type="InterPro" id="IPR023214">
    <property type="entry name" value="HAD_sf"/>
</dbReference>
<protein>
    <submittedName>
        <fullName evidence="1">Uncharacterized protein</fullName>
    </submittedName>
</protein>
<organism evidence="1 2">
    <name type="scientific">Novimethylophilus kurashikiensis</name>
    <dbReference type="NCBI Taxonomy" id="1825523"/>
    <lineage>
        <taxon>Bacteria</taxon>
        <taxon>Pseudomonadati</taxon>
        <taxon>Pseudomonadota</taxon>
        <taxon>Betaproteobacteria</taxon>
        <taxon>Nitrosomonadales</taxon>
        <taxon>Methylophilaceae</taxon>
        <taxon>Novimethylophilus</taxon>
    </lineage>
</organism>
<proteinExistence type="predicted"/>
<dbReference type="AlphaFoldDB" id="A0A2R5FAG3"/>
<dbReference type="InterPro" id="IPR036412">
    <property type="entry name" value="HAD-like_sf"/>
</dbReference>
<dbReference type="SUPFAM" id="SSF56784">
    <property type="entry name" value="HAD-like"/>
    <property type="match status" value="1"/>
</dbReference>
<gene>
    <name evidence="1" type="ORF">NMK_2410</name>
</gene>
<dbReference type="Gene3D" id="3.40.50.1000">
    <property type="entry name" value="HAD superfamily/HAD-like"/>
    <property type="match status" value="1"/>
</dbReference>